<proteinExistence type="predicted"/>
<sequence length="203" mass="21334">MREDSRHGSPPAGVGQCNQIAGGLPTFTLIQAPTAFALRASNPLTCGANGRCPAVTPIASNLIPICDGPRVVAWLTANRQLFQCQNVQGGISTFSLNAAPTTFALRSSNIVLTCGQNGLCPNINPPRNNLISICDAQGLTRAFLTPDLRLLPPGGTAVATGSGQCLNQFNPPQFRLTASPNFGLVNGGNLYCTNQQCIGRPWF</sequence>
<dbReference type="AlphaFoldDB" id="F4RH27"/>
<dbReference type="InParanoid" id="F4RH27"/>
<dbReference type="HOGENOM" id="CLU_1349213_0_0_1"/>
<dbReference type="Proteomes" id="UP000001072">
    <property type="component" value="Unassembled WGS sequence"/>
</dbReference>
<gene>
    <name evidence="1" type="ORF">MELLADRAFT_116083</name>
</gene>
<protein>
    <submittedName>
        <fullName evidence="1">Uncharacterized protein</fullName>
    </submittedName>
</protein>
<name>F4RH27_MELLP</name>
<dbReference type="GeneID" id="18925748"/>
<dbReference type="VEuPathDB" id="FungiDB:MELLADRAFT_116083"/>
<accession>F4RH27</accession>
<organism evidence="2">
    <name type="scientific">Melampsora larici-populina (strain 98AG31 / pathotype 3-4-7)</name>
    <name type="common">Poplar leaf rust fungus</name>
    <dbReference type="NCBI Taxonomy" id="747676"/>
    <lineage>
        <taxon>Eukaryota</taxon>
        <taxon>Fungi</taxon>
        <taxon>Dikarya</taxon>
        <taxon>Basidiomycota</taxon>
        <taxon>Pucciniomycotina</taxon>
        <taxon>Pucciniomycetes</taxon>
        <taxon>Pucciniales</taxon>
        <taxon>Melampsoraceae</taxon>
        <taxon>Melampsora</taxon>
    </lineage>
</organism>
<dbReference type="EMBL" id="GL883101">
    <property type="protein sequence ID" value="EGG08304.1"/>
    <property type="molecule type" value="Genomic_DNA"/>
</dbReference>
<dbReference type="KEGG" id="mlr:MELLADRAFT_116083"/>
<reference evidence="2" key="1">
    <citation type="journal article" date="2011" name="Proc. Natl. Acad. Sci. U.S.A.">
        <title>Obligate biotrophy features unraveled by the genomic analysis of rust fungi.</title>
        <authorList>
            <person name="Duplessis S."/>
            <person name="Cuomo C.A."/>
            <person name="Lin Y.-C."/>
            <person name="Aerts A."/>
            <person name="Tisserant E."/>
            <person name="Veneault-Fourrey C."/>
            <person name="Joly D.L."/>
            <person name="Hacquard S."/>
            <person name="Amselem J."/>
            <person name="Cantarel B.L."/>
            <person name="Chiu R."/>
            <person name="Coutinho P.M."/>
            <person name="Feau N."/>
            <person name="Field M."/>
            <person name="Frey P."/>
            <person name="Gelhaye E."/>
            <person name="Goldberg J."/>
            <person name="Grabherr M.G."/>
            <person name="Kodira C.D."/>
            <person name="Kohler A."/>
            <person name="Kuees U."/>
            <person name="Lindquist E.A."/>
            <person name="Lucas S.M."/>
            <person name="Mago R."/>
            <person name="Mauceli E."/>
            <person name="Morin E."/>
            <person name="Murat C."/>
            <person name="Pangilinan J.L."/>
            <person name="Park R."/>
            <person name="Pearson M."/>
            <person name="Quesneville H."/>
            <person name="Rouhier N."/>
            <person name="Sakthikumar S."/>
            <person name="Salamov A.A."/>
            <person name="Schmutz J."/>
            <person name="Selles B."/>
            <person name="Shapiro H."/>
            <person name="Tanguay P."/>
            <person name="Tuskan G.A."/>
            <person name="Henrissat B."/>
            <person name="Van de Peer Y."/>
            <person name="Rouze P."/>
            <person name="Ellis J.G."/>
            <person name="Dodds P.N."/>
            <person name="Schein J.E."/>
            <person name="Zhong S."/>
            <person name="Hamelin R.C."/>
            <person name="Grigoriev I.V."/>
            <person name="Szabo L.J."/>
            <person name="Martin F."/>
        </authorList>
    </citation>
    <scope>NUCLEOTIDE SEQUENCE [LARGE SCALE GENOMIC DNA]</scope>
    <source>
        <strain evidence="2">98AG31 / pathotype 3-4-7</strain>
    </source>
</reference>
<dbReference type="RefSeq" id="XP_007408502.1">
    <property type="nucleotide sequence ID" value="XM_007408440.1"/>
</dbReference>
<evidence type="ECO:0000313" key="2">
    <source>
        <dbReference type="Proteomes" id="UP000001072"/>
    </source>
</evidence>
<evidence type="ECO:0000313" key="1">
    <source>
        <dbReference type="EMBL" id="EGG08304.1"/>
    </source>
</evidence>
<keyword evidence="2" id="KW-1185">Reference proteome</keyword>